<dbReference type="SUPFAM" id="SSF140683">
    <property type="entry name" value="SP0561-like"/>
    <property type="match status" value="1"/>
</dbReference>
<gene>
    <name evidence="3" type="ORF">F0145_23555</name>
</gene>
<dbReference type="SUPFAM" id="SSF64307">
    <property type="entry name" value="SirA-like"/>
    <property type="match status" value="1"/>
</dbReference>
<evidence type="ECO:0000259" key="1">
    <source>
        <dbReference type="Pfam" id="PF08984"/>
    </source>
</evidence>
<dbReference type="RefSeq" id="WP_150092657.1">
    <property type="nucleotide sequence ID" value="NZ_VWSF01000029.1"/>
</dbReference>
<proteinExistence type="predicted"/>
<dbReference type="AlphaFoldDB" id="A0A5M6CXM4"/>
<dbReference type="InterPro" id="IPR015077">
    <property type="entry name" value="DUF1858"/>
</dbReference>
<keyword evidence="4" id="KW-1185">Reference proteome</keyword>
<dbReference type="Pfam" id="PF08984">
    <property type="entry name" value="DUF1858"/>
    <property type="match status" value="1"/>
</dbReference>
<feature type="domain" description="DUF1858" evidence="1">
    <location>
        <begin position="10"/>
        <end position="67"/>
    </location>
</feature>
<dbReference type="InterPro" id="IPR036868">
    <property type="entry name" value="TusA-like_sf"/>
</dbReference>
<comment type="caution">
    <text evidence="3">The sequence shown here is derived from an EMBL/GenBank/DDBJ whole genome shotgun (WGS) entry which is preliminary data.</text>
</comment>
<dbReference type="EMBL" id="VWSF01000029">
    <property type="protein sequence ID" value="KAA5539968.1"/>
    <property type="molecule type" value="Genomic_DNA"/>
</dbReference>
<organism evidence="3 4">
    <name type="scientific">Adhaeribacter rhizoryzae</name>
    <dbReference type="NCBI Taxonomy" id="2607907"/>
    <lineage>
        <taxon>Bacteria</taxon>
        <taxon>Pseudomonadati</taxon>
        <taxon>Bacteroidota</taxon>
        <taxon>Cytophagia</taxon>
        <taxon>Cytophagales</taxon>
        <taxon>Hymenobacteraceae</taxon>
        <taxon>Adhaeribacter</taxon>
    </lineage>
</organism>
<accession>A0A5M6CXM4</accession>
<feature type="domain" description="DUF2249" evidence="2">
    <location>
        <begin position="104"/>
        <end position="168"/>
    </location>
</feature>
<evidence type="ECO:0000259" key="2">
    <source>
        <dbReference type="Pfam" id="PF10006"/>
    </source>
</evidence>
<reference evidence="3 4" key="1">
    <citation type="submission" date="2019-09" db="EMBL/GenBank/DDBJ databases">
        <title>Genome sequence and assembly of Adhaeribacter sp.</title>
        <authorList>
            <person name="Chhetri G."/>
        </authorList>
    </citation>
    <scope>NUCLEOTIDE SEQUENCE [LARGE SCALE GENOMIC DNA]</scope>
    <source>
        <strain evidence="3 4">DK36</strain>
    </source>
</reference>
<evidence type="ECO:0000313" key="3">
    <source>
        <dbReference type="EMBL" id="KAA5539968.1"/>
    </source>
</evidence>
<feature type="domain" description="DUF2249" evidence="2">
    <location>
        <begin position="203"/>
        <end position="269"/>
    </location>
</feature>
<dbReference type="InterPro" id="IPR038062">
    <property type="entry name" value="ScdA-like_N_sf"/>
</dbReference>
<evidence type="ECO:0000313" key="4">
    <source>
        <dbReference type="Proteomes" id="UP000323426"/>
    </source>
</evidence>
<dbReference type="Proteomes" id="UP000323426">
    <property type="component" value="Unassembled WGS sequence"/>
</dbReference>
<dbReference type="InterPro" id="IPR018720">
    <property type="entry name" value="DUF2249"/>
</dbReference>
<name>A0A5M6CXM4_9BACT</name>
<sequence>MSTQTQFLKISANTRISTIIRANPAAIEVIASINKHFEKLRNPILRKVLASRVTIADAARIGGTKVEVFFDKLKSLGFVSDRVGEGTKISAPSSQPAFPPLGITLDVRETLQAGQDPFKEIITAAEKLSKNQSMLIINTFEPVPLYAVLRKKGFTHYTDQTEENLVHTYFYRTDKPENNAISGPDFLNSFERLQQQYQHSLIEIDVRNLEMPQPMMNILEALFKLTPEQALFVYHCRIPQYLLQELTARGFAFAIAEPGPDEVRLLIYKIPDHELHNC</sequence>
<protein>
    <submittedName>
        <fullName evidence="3">DUF2249 domain-containing protein</fullName>
    </submittedName>
</protein>
<dbReference type="Gene3D" id="1.10.3910.10">
    <property type="entry name" value="SP0561-like"/>
    <property type="match status" value="1"/>
</dbReference>
<dbReference type="Pfam" id="PF10006">
    <property type="entry name" value="DUF2249"/>
    <property type="match status" value="2"/>
</dbReference>